<accession>A0A1R3FZW8</accession>
<dbReference type="Gramene" id="OMO51392">
    <property type="protein sequence ID" value="OMO51392"/>
    <property type="gene ID" value="CCACVL1_29817"/>
</dbReference>
<name>A0A1R3FZW8_COCAP</name>
<evidence type="ECO:0000256" key="1">
    <source>
        <dbReference type="SAM" id="MobiDB-lite"/>
    </source>
</evidence>
<comment type="caution">
    <text evidence="2">The sequence shown here is derived from an EMBL/GenBank/DDBJ whole genome shotgun (WGS) entry which is preliminary data.</text>
</comment>
<evidence type="ECO:0000313" key="3">
    <source>
        <dbReference type="Proteomes" id="UP000188268"/>
    </source>
</evidence>
<protein>
    <submittedName>
        <fullName evidence="2">Uncharacterized protein</fullName>
    </submittedName>
</protein>
<keyword evidence="3" id="KW-1185">Reference proteome</keyword>
<feature type="compositionally biased region" description="Polar residues" evidence="1">
    <location>
        <begin position="14"/>
        <end position="26"/>
    </location>
</feature>
<reference evidence="2 3" key="1">
    <citation type="submission" date="2013-09" db="EMBL/GenBank/DDBJ databases">
        <title>Corchorus capsularis genome sequencing.</title>
        <authorList>
            <person name="Alam M."/>
            <person name="Haque M.S."/>
            <person name="Islam M.S."/>
            <person name="Emdad E.M."/>
            <person name="Islam M.M."/>
            <person name="Ahmed B."/>
            <person name="Halim A."/>
            <person name="Hossen Q.M.M."/>
            <person name="Hossain M.Z."/>
            <person name="Ahmed R."/>
            <person name="Khan M.M."/>
            <person name="Islam R."/>
            <person name="Rashid M.M."/>
            <person name="Khan S.A."/>
            <person name="Rahman M.S."/>
            <person name="Alam M."/>
        </authorList>
    </citation>
    <scope>NUCLEOTIDE SEQUENCE [LARGE SCALE GENOMIC DNA]</scope>
    <source>
        <strain evidence="3">cv. CVL-1</strain>
        <tissue evidence="2">Whole seedling</tissue>
    </source>
</reference>
<dbReference type="AlphaFoldDB" id="A0A1R3FZW8"/>
<dbReference type="Proteomes" id="UP000188268">
    <property type="component" value="Unassembled WGS sequence"/>
</dbReference>
<dbReference type="EMBL" id="AWWV01015834">
    <property type="protein sequence ID" value="OMO51392.1"/>
    <property type="molecule type" value="Genomic_DNA"/>
</dbReference>
<feature type="region of interest" description="Disordered" evidence="1">
    <location>
        <begin position="1"/>
        <end position="47"/>
    </location>
</feature>
<evidence type="ECO:0000313" key="2">
    <source>
        <dbReference type="EMBL" id="OMO51392.1"/>
    </source>
</evidence>
<organism evidence="2 3">
    <name type="scientific">Corchorus capsularis</name>
    <name type="common">Jute</name>
    <dbReference type="NCBI Taxonomy" id="210143"/>
    <lineage>
        <taxon>Eukaryota</taxon>
        <taxon>Viridiplantae</taxon>
        <taxon>Streptophyta</taxon>
        <taxon>Embryophyta</taxon>
        <taxon>Tracheophyta</taxon>
        <taxon>Spermatophyta</taxon>
        <taxon>Magnoliopsida</taxon>
        <taxon>eudicotyledons</taxon>
        <taxon>Gunneridae</taxon>
        <taxon>Pentapetalae</taxon>
        <taxon>rosids</taxon>
        <taxon>malvids</taxon>
        <taxon>Malvales</taxon>
        <taxon>Malvaceae</taxon>
        <taxon>Grewioideae</taxon>
        <taxon>Apeibeae</taxon>
        <taxon>Corchorus</taxon>
    </lineage>
</organism>
<proteinExistence type="predicted"/>
<gene>
    <name evidence="2" type="ORF">CCACVL1_29817</name>
</gene>
<sequence>MEASQSLERAKKFGSNSHDGDSNSAQPRPGINSMVIDPKSAHQQGNPVAEVPSNFKLELAIGDIDIFLGNAKQAAMKKDADTIQRAIDTLCAYPRVDPHIVQFWPDFPILFKVFAAEYNLTSMALAQLHLARADYLTSLGGLELEIVKFHEIAAPTKDERELVALLEELKSQVVTVGNGLASLRANRE</sequence>